<reference evidence="12 13" key="1">
    <citation type="journal article" date="2016" name="Sci. Rep.">
        <title>The genome sequence of the outbreeding globe artichoke constructed de novo incorporating a phase-aware low-pass sequencing strategy of F1 progeny.</title>
        <authorList>
            <person name="Scaglione D."/>
            <person name="Reyes-Chin-Wo S."/>
            <person name="Acquadro A."/>
            <person name="Froenicke L."/>
            <person name="Portis E."/>
            <person name="Beitel C."/>
            <person name="Tirone M."/>
            <person name="Mauro R."/>
            <person name="Lo Monaco A."/>
            <person name="Mauromicale G."/>
            <person name="Faccioli P."/>
            <person name="Cattivelli L."/>
            <person name="Rieseberg L."/>
            <person name="Michelmore R."/>
            <person name="Lanteri S."/>
        </authorList>
    </citation>
    <scope>NUCLEOTIDE SEQUENCE [LARGE SCALE GENOMIC DNA]</scope>
    <source>
        <strain evidence="12">2C</strain>
    </source>
</reference>
<dbReference type="GO" id="GO:0004814">
    <property type="term" value="F:arginine-tRNA ligase activity"/>
    <property type="evidence" value="ECO:0007669"/>
    <property type="project" value="UniProtKB-EC"/>
</dbReference>
<gene>
    <name evidence="12" type="ORF">Ccrd_000875</name>
</gene>
<dbReference type="Gene3D" id="3.30.1360.70">
    <property type="entry name" value="Arginyl tRNA synthetase N-terminal domain"/>
    <property type="match status" value="1"/>
</dbReference>
<comment type="similarity">
    <text evidence="1 10">Belongs to the class-I aminoacyl-tRNA synthetase family.</text>
</comment>
<dbReference type="PANTHER" id="PTHR11956">
    <property type="entry name" value="ARGINYL-TRNA SYNTHETASE"/>
    <property type="match status" value="1"/>
</dbReference>
<keyword evidence="5 10" id="KW-0067">ATP-binding</keyword>
<dbReference type="Gene3D" id="3.40.50.620">
    <property type="entry name" value="HUPs"/>
    <property type="match status" value="1"/>
</dbReference>
<evidence type="ECO:0000256" key="8">
    <source>
        <dbReference type="ARBA" id="ARBA00033033"/>
    </source>
</evidence>
<comment type="catalytic activity">
    <reaction evidence="9">
        <text>tRNA(Arg) + L-arginine + ATP = L-arginyl-tRNA(Arg) + AMP + diphosphate</text>
        <dbReference type="Rhea" id="RHEA:20301"/>
        <dbReference type="Rhea" id="RHEA-COMP:9658"/>
        <dbReference type="Rhea" id="RHEA-COMP:9673"/>
        <dbReference type="ChEBI" id="CHEBI:30616"/>
        <dbReference type="ChEBI" id="CHEBI:32682"/>
        <dbReference type="ChEBI" id="CHEBI:33019"/>
        <dbReference type="ChEBI" id="CHEBI:78442"/>
        <dbReference type="ChEBI" id="CHEBI:78513"/>
        <dbReference type="ChEBI" id="CHEBI:456215"/>
        <dbReference type="EC" id="6.1.1.19"/>
    </reaction>
</comment>
<dbReference type="GO" id="GO:0005524">
    <property type="term" value="F:ATP binding"/>
    <property type="evidence" value="ECO:0007669"/>
    <property type="project" value="UniProtKB-KW"/>
</dbReference>
<evidence type="ECO:0000256" key="2">
    <source>
        <dbReference type="ARBA" id="ARBA00012837"/>
    </source>
</evidence>
<keyword evidence="13" id="KW-1185">Reference proteome</keyword>
<name>A0A118JXF0_CYNCS</name>
<dbReference type="GO" id="GO:0006420">
    <property type="term" value="P:arginyl-tRNA aminoacylation"/>
    <property type="evidence" value="ECO:0007669"/>
    <property type="project" value="InterPro"/>
</dbReference>
<dbReference type="PROSITE" id="PS00178">
    <property type="entry name" value="AA_TRNA_LIGASE_I"/>
    <property type="match status" value="1"/>
</dbReference>
<dbReference type="GO" id="GO:0048608">
    <property type="term" value="P:reproductive structure development"/>
    <property type="evidence" value="ECO:0007669"/>
    <property type="project" value="UniProtKB-ARBA"/>
</dbReference>
<evidence type="ECO:0000256" key="5">
    <source>
        <dbReference type="ARBA" id="ARBA00022840"/>
    </source>
</evidence>
<feature type="domain" description="Arginyl tRNA synthetase N-terminal" evidence="11">
    <location>
        <begin position="34"/>
        <end position="124"/>
    </location>
</feature>
<dbReference type="Gramene" id="KVH97029">
    <property type="protein sequence ID" value="KVH97029"/>
    <property type="gene ID" value="Ccrd_000875"/>
</dbReference>
<evidence type="ECO:0000256" key="4">
    <source>
        <dbReference type="ARBA" id="ARBA00022741"/>
    </source>
</evidence>
<evidence type="ECO:0000256" key="3">
    <source>
        <dbReference type="ARBA" id="ARBA00022598"/>
    </source>
</evidence>
<dbReference type="InterPro" id="IPR001412">
    <property type="entry name" value="aa-tRNA-synth_I_CS"/>
</dbReference>
<keyword evidence="3 10" id="KW-0436">Ligase</keyword>
<dbReference type="InterPro" id="IPR036695">
    <property type="entry name" value="Arg-tRNA-synth_N_sf"/>
</dbReference>
<dbReference type="Pfam" id="PF03485">
    <property type="entry name" value="Arg_tRNA_synt_N"/>
    <property type="match status" value="1"/>
</dbReference>
<evidence type="ECO:0000256" key="1">
    <source>
        <dbReference type="ARBA" id="ARBA00005594"/>
    </source>
</evidence>
<dbReference type="GO" id="GO:0009791">
    <property type="term" value="P:post-embryonic development"/>
    <property type="evidence" value="ECO:0007669"/>
    <property type="project" value="UniProtKB-ARBA"/>
</dbReference>
<dbReference type="EMBL" id="LEKV01003880">
    <property type="protein sequence ID" value="KVH97029.1"/>
    <property type="molecule type" value="Genomic_DNA"/>
</dbReference>
<evidence type="ECO:0000256" key="10">
    <source>
        <dbReference type="RuleBase" id="RU363038"/>
    </source>
</evidence>
<dbReference type="EC" id="6.1.1.19" evidence="2"/>
<evidence type="ECO:0000256" key="9">
    <source>
        <dbReference type="ARBA" id="ARBA00049339"/>
    </source>
</evidence>
<proteinExistence type="inferred from homology"/>
<dbReference type="SUPFAM" id="SSF55190">
    <property type="entry name" value="Arginyl-tRNA synthetase (ArgRS), N-terminal 'additional' domain"/>
    <property type="match status" value="1"/>
</dbReference>
<dbReference type="GO" id="GO:0005737">
    <property type="term" value="C:cytoplasm"/>
    <property type="evidence" value="ECO:0007669"/>
    <property type="project" value="InterPro"/>
</dbReference>
<keyword evidence="7 10" id="KW-0030">Aminoacyl-tRNA synthetase</keyword>
<dbReference type="InterPro" id="IPR001278">
    <property type="entry name" value="Arg-tRNA-ligase"/>
</dbReference>
<keyword evidence="4 10" id="KW-0547">Nucleotide-binding</keyword>
<dbReference type="AlphaFoldDB" id="A0A118JXF0"/>
<dbReference type="Proteomes" id="UP000243975">
    <property type="component" value="Unassembled WGS sequence"/>
</dbReference>
<dbReference type="InterPro" id="IPR035684">
    <property type="entry name" value="ArgRS_core"/>
</dbReference>
<evidence type="ECO:0000259" key="11">
    <source>
        <dbReference type="SMART" id="SM01016"/>
    </source>
</evidence>
<comment type="caution">
    <text evidence="12">The sequence shown here is derived from an EMBL/GenBank/DDBJ whole genome shotgun (WGS) entry which is preliminary data.</text>
</comment>
<dbReference type="PANTHER" id="PTHR11956:SF5">
    <property type="entry name" value="ARGININE--TRNA LIGASE, CYTOPLASMIC"/>
    <property type="match status" value="1"/>
</dbReference>
<evidence type="ECO:0000313" key="12">
    <source>
        <dbReference type="EMBL" id="KVH97029.1"/>
    </source>
</evidence>
<keyword evidence="6 10" id="KW-0648">Protein biosynthesis</keyword>
<accession>A0A118JXF0</accession>
<evidence type="ECO:0000256" key="6">
    <source>
        <dbReference type="ARBA" id="ARBA00022917"/>
    </source>
</evidence>
<dbReference type="SMART" id="SM01016">
    <property type="entry name" value="Arg_tRNA_synt_N"/>
    <property type="match status" value="1"/>
</dbReference>
<protein>
    <recommendedName>
        <fullName evidence="2">arginine--tRNA ligase</fullName>
        <ecNumber evidence="2">6.1.1.19</ecNumber>
    </recommendedName>
    <alternativeName>
        <fullName evidence="8">Arginyl-tRNA synthetase</fullName>
    </alternativeName>
</protein>
<dbReference type="PRINTS" id="PR01038">
    <property type="entry name" value="TRNASYNTHARG"/>
</dbReference>
<dbReference type="InterPro" id="IPR005148">
    <property type="entry name" value="Arg-tRNA-synth_N"/>
</dbReference>
<evidence type="ECO:0000313" key="13">
    <source>
        <dbReference type="Proteomes" id="UP000243975"/>
    </source>
</evidence>
<dbReference type="OMA" id="ICEVNRR"/>
<organism evidence="12 13">
    <name type="scientific">Cynara cardunculus var. scolymus</name>
    <name type="common">Globe artichoke</name>
    <name type="synonym">Cynara scolymus</name>
    <dbReference type="NCBI Taxonomy" id="59895"/>
    <lineage>
        <taxon>Eukaryota</taxon>
        <taxon>Viridiplantae</taxon>
        <taxon>Streptophyta</taxon>
        <taxon>Embryophyta</taxon>
        <taxon>Tracheophyta</taxon>
        <taxon>Spermatophyta</taxon>
        <taxon>Magnoliopsida</taxon>
        <taxon>eudicotyledons</taxon>
        <taxon>Gunneridae</taxon>
        <taxon>Pentapetalae</taxon>
        <taxon>asterids</taxon>
        <taxon>campanulids</taxon>
        <taxon>Asterales</taxon>
        <taxon>Asteraceae</taxon>
        <taxon>Carduoideae</taxon>
        <taxon>Cardueae</taxon>
        <taxon>Carduinae</taxon>
        <taxon>Cynara</taxon>
    </lineage>
</organism>
<evidence type="ECO:0000256" key="7">
    <source>
        <dbReference type="ARBA" id="ARBA00023146"/>
    </source>
</evidence>
<dbReference type="InterPro" id="IPR014729">
    <property type="entry name" value="Rossmann-like_a/b/a_fold"/>
</dbReference>
<sequence length="233" mass="26299">MLLIYQASEGLDFADHADDVNCFVEQEDNWRLKDQIANVFEVSLKVTNVPDELEVAPVIAACAKKEFGDYQCNNAMILWSKIKGKGTEFRGPQLVGQAIMKNLPTSDMIESTSIVGPGFVNVKLSRQWMEKSIQKMLKDGIETWAPKLPVKRAVVDFSSPNIAKELHVGHLRSTIIGDTLARMLEYSKVEVLRRNHVGDWGTWVHAIDLHVYFFLVFQSLFSSHLCVVYSANL</sequence>
<dbReference type="Pfam" id="PF00750">
    <property type="entry name" value="tRNA-synt_1d"/>
    <property type="match status" value="1"/>
</dbReference>
<dbReference type="FunFam" id="3.30.1360.70:FF:000002">
    <property type="entry name" value="arginine--tRNA ligase, cytoplasmic"/>
    <property type="match status" value="1"/>
</dbReference>
<dbReference type="SUPFAM" id="SSF52374">
    <property type="entry name" value="Nucleotidylyl transferase"/>
    <property type="match status" value="1"/>
</dbReference>
<dbReference type="STRING" id="59895.A0A118JXF0"/>